<evidence type="ECO:0000259" key="5">
    <source>
        <dbReference type="PROSITE" id="PS51755"/>
    </source>
</evidence>
<evidence type="ECO:0000313" key="6">
    <source>
        <dbReference type="EMBL" id="KKE98484.1"/>
    </source>
</evidence>
<dbReference type="GO" id="GO:0005829">
    <property type="term" value="C:cytosol"/>
    <property type="evidence" value="ECO:0007669"/>
    <property type="project" value="TreeGrafter"/>
</dbReference>
<reference evidence="6 7" key="1">
    <citation type="journal article" date="2015" name="Genome Announc.">
        <title>Draft Genome Sequence of Mycobacterium obuense Strain UC1, Isolated from Patient Sputum.</title>
        <authorList>
            <person name="Greninger A.L."/>
            <person name="Cunningham G."/>
            <person name="Hsu E.D."/>
            <person name="Yu J.M."/>
            <person name="Chiu C.Y."/>
            <person name="Miller S."/>
        </authorList>
    </citation>
    <scope>NUCLEOTIDE SEQUENCE [LARGE SCALE GENOMIC DNA]</scope>
    <source>
        <strain evidence="6 7">UC1</strain>
    </source>
</reference>
<dbReference type="PANTHER" id="PTHR48111:SF38">
    <property type="entry name" value="TWO-COMPONENT RESPONSE REGULATOR"/>
    <property type="match status" value="1"/>
</dbReference>
<dbReference type="SMART" id="SM00448">
    <property type="entry name" value="REC"/>
    <property type="match status" value="1"/>
</dbReference>
<dbReference type="Gene3D" id="1.10.10.10">
    <property type="entry name" value="Winged helix-like DNA-binding domain superfamily/Winged helix DNA-binding domain"/>
    <property type="match status" value="1"/>
</dbReference>
<keyword evidence="1 3" id="KW-0238">DNA-binding</keyword>
<feature type="domain" description="Response regulatory" evidence="4">
    <location>
        <begin position="3"/>
        <end position="118"/>
    </location>
</feature>
<evidence type="ECO:0000259" key="4">
    <source>
        <dbReference type="PROSITE" id="PS50110"/>
    </source>
</evidence>
<dbReference type="SMART" id="SM00862">
    <property type="entry name" value="Trans_reg_C"/>
    <property type="match status" value="1"/>
</dbReference>
<dbReference type="Proteomes" id="UP000034150">
    <property type="component" value="Unassembled WGS sequence"/>
</dbReference>
<dbReference type="AlphaFoldDB" id="A0A0M2JUN3"/>
<protein>
    <submittedName>
        <fullName evidence="6">Transcriptional regulator</fullName>
    </submittedName>
</protein>
<dbReference type="GO" id="GO:0006355">
    <property type="term" value="P:regulation of DNA-templated transcription"/>
    <property type="evidence" value="ECO:0007669"/>
    <property type="project" value="InterPro"/>
</dbReference>
<dbReference type="InterPro" id="IPR039420">
    <property type="entry name" value="WalR-like"/>
</dbReference>
<name>A0A0M2JUN3_9MYCO</name>
<evidence type="ECO:0000256" key="2">
    <source>
        <dbReference type="PROSITE-ProRule" id="PRU00169"/>
    </source>
</evidence>
<dbReference type="RefSeq" id="WP_046366547.1">
    <property type="nucleotide sequence ID" value="NZ_CALTXN010000011.1"/>
</dbReference>
<organism evidence="6 7">
    <name type="scientific">Mycolicibacterium obuense</name>
    <dbReference type="NCBI Taxonomy" id="1807"/>
    <lineage>
        <taxon>Bacteria</taxon>
        <taxon>Bacillati</taxon>
        <taxon>Actinomycetota</taxon>
        <taxon>Actinomycetes</taxon>
        <taxon>Mycobacteriales</taxon>
        <taxon>Mycobacteriaceae</taxon>
        <taxon>Mycolicibacterium</taxon>
    </lineage>
</organism>
<keyword evidence="7" id="KW-1185">Reference proteome</keyword>
<dbReference type="PROSITE" id="PS51755">
    <property type="entry name" value="OMPR_PHOB"/>
    <property type="match status" value="1"/>
</dbReference>
<comment type="caution">
    <text evidence="2">Lacks conserved residue(s) required for the propagation of feature annotation.</text>
</comment>
<dbReference type="InterPro" id="IPR036388">
    <property type="entry name" value="WH-like_DNA-bd_sf"/>
</dbReference>
<evidence type="ECO:0000313" key="7">
    <source>
        <dbReference type="Proteomes" id="UP000034150"/>
    </source>
</evidence>
<dbReference type="STRING" id="1807.MOBUDSM44075_02867"/>
<dbReference type="PROSITE" id="PS50110">
    <property type="entry name" value="RESPONSE_REGULATORY"/>
    <property type="match status" value="1"/>
</dbReference>
<accession>A0A0M2JUN3</accession>
<dbReference type="PANTHER" id="PTHR48111">
    <property type="entry name" value="REGULATOR OF RPOS"/>
    <property type="match status" value="1"/>
</dbReference>
<dbReference type="OrthoDB" id="5242569at2"/>
<proteinExistence type="predicted"/>
<dbReference type="PATRIC" id="fig|1807.13.peg.4475"/>
<sequence length="220" mass="24177">MTAVLVAGADKQTSTMIRRTLRAQGFSVTVVADGRCAYSDARRGNFDLVILGARMPGMDGFEVVRRLRADGQGLPAVLLTTCSPRARAGATFSTSAEALVSVAPLRADELVQTVRSLVSPRRATRPAELRYGGLRVDLASRRAHVGDYCVDLSTRECDLAATFLRHPGQVLSREYLLRQVWGHDEPESNVVDVYVRYLRRKLGAHWFTTARGVGYRLQAG</sequence>
<dbReference type="InterPro" id="IPR001789">
    <property type="entry name" value="Sig_transdc_resp-reg_receiver"/>
</dbReference>
<dbReference type="SUPFAM" id="SSF46894">
    <property type="entry name" value="C-terminal effector domain of the bipartite response regulators"/>
    <property type="match status" value="1"/>
</dbReference>
<dbReference type="InterPro" id="IPR016032">
    <property type="entry name" value="Sig_transdc_resp-reg_C-effctor"/>
</dbReference>
<dbReference type="SUPFAM" id="SSF52172">
    <property type="entry name" value="CheY-like"/>
    <property type="match status" value="1"/>
</dbReference>
<dbReference type="Pfam" id="PF00486">
    <property type="entry name" value="Trans_reg_C"/>
    <property type="match status" value="1"/>
</dbReference>
<dbReference type="CDD" id="cd00383">
    <property type="entry name" value="trans_reg_C"/>
    <property type="match status" value="1"/>
</dbReference>
<dbReference type="InterPro" id="IPR001867">
    <property type="entry name" value="OmpR/PhoB-type_DNA-bd"/>
</dbReference>
<evidence type="ECO:0000256" key="1">
    <source>
        <dbReference type="ARBA" id="ARBA00023125"/>
    </source>
</evidence>
<dbReference type="GO" id="GO:0032993">
    <property type="term" value="C:protein-DNA complex"/>
    <property type="evidence" value="ECO:0007669"/>
    <property type="project" value="TreeGrafter"/>
</dbReference>
<feature type="domain" description="OmpR/PhoB-type" evidence="5">
    <location>
        <begin position="126"/>
        <end position="219"/>
    </location>
</feature>
<dbReference type="GO" id="GO:0000976">
    <property type="term" value="F:transcription cis-regulatory region binding"/>
    <property type="evidence" value="ECO:0007669"/>
    <property type="project" value="TreeGrafter"/>
</dbReference>
<dbReference type="EMBL" id="LAUZ02000063">
    <property type="protein sequence ID" value="KKE98484.1"/>
    <property type="molecule type" value="Genomic_DNA"/>
</dbReference>
<dbReference type="InterPro" id="IPR011006">
    <property type="entry name" value="CheY-like_superfamily"/>
</dbReference>
<gene>
    <name evidence="6" type="ORF">WN67_28995</name>
</gene>
<feature type="DNA-binding region" description="OmpR/PhoB-type" evidence="3">
    <location>
        <begin position="126"/>
        <end position="219"/>
    </location>
</feature>
<dbReference type="GO" id="GO:0000156">
    <property type="term" value="F:phosphorelay response regulator activity"/>
    <property type="evidence" value="ECO:0007669"/>
    <property type="project" value="TreeGrafter"/>
</dbReference>
<dbReference type="Gene3D" id="3.40.50.2300">
    <property type="match status" value="1"/>
</dbReference>
<evidence type="ECO:0000256" key="3">
    <source>
        <dbReference type="PROSITE-ProRule" id="PRU01091"/>
    </source>
</evidence>
<comment type="caution">
    <text evidence="6">The sequence shown here is derived from an EMBL/GenBank/DDBJ whole genome shotgun (WGS) entry which is preliminary data.</text>
</comment>
<dbReference type="Pfam" id="PF00072">
    <property type="entry name" value="Response_reg"/>
    <property type="match status" value="1"/>
</dbReference>